<dbReference type="Gene3D" id="3.40.50.10540">
    <property type="entry name" value="Crotonobetainyl-coa:carnitine coa-transferase, domain 1"/>
    <property type="match status" value="1"/>
</dbReference>
<evidence type="ECO:0000313" key="2">
    <source>
        <dbReference type="EMBL" id="SVD54058.1"/>
    </source>
</evidence>
<dbReference type="InterPro" id="IPR003673">
    <property type="entry name" value="CoA-Trfase_fam_III"/>
</dbReference>
<dbReference type="Gene3D" id="3.30.1540.10">
    <property type="entry name" value="formyl-coa transferase, domain 3"/>
    <property type="match status" value="1"/>
</dbReference>
<dbReference type="Pfam" id="PF02515">
    <property type="entry name" value="CoA_transf_3"/>
    <property type="match status" value="1"/>
</dbReference>
<protein>
    <submittedName>
        <fullName evidence="2">Uncharacterized protein</fullName>
    </submittedName>
</protein>
<reference evidence="2" key="1">
    <citation type="submission" date="2018-05" db="EMBL/GenBank/DDBJ databases">
        <authorList>
            <person name="Lanie J.A."/>
            <person name="Ng W.-L."/>
            <person name="Kazmierczak K.M."/>
            <person name="Andrzejewski T.M."/>
            <person name="Davidsen T.M."/>
            <person name="Wayne K.J."/>
            <person name="Tettelin H."/>
            <person name="Glass J.I."/>
            <person name="Rusch D."/>
            <person name="Podicherti R."/>
            <person name="Tsui H.-C.T."/>
            <person name="Winkler M.E."/>
        </authorList>
    </citation>
    <scope>NUCLEOTIDE SEQUENCE</scope>
</reference>
<dbReference type="PANTHER" id="PTHR48207:SF3">
    <property type="entry name" value="SUCCINATE--HYDROXYMETHYLGLUTARATE COA-TRANSFERASE"/>
    <property type="match status" value="1"/>
</dbReference>
<dbReference type="GO" id="GO:0008410">
    <property type="term" value="F:CoA-transferase activity"/>
    <property type="evidence" value="ECO:0007669"/>
    <property type="project" value="TreeGrafter"/>
</dbReference>
<keyword evidence="1" id="KW-0808">Transferase</keyword>
<accession>A0A382W7F2</accession>
<dbReference type="InterPro" id="IPR044855">
    <property type="entry name" value="CoA-Trfase_III_dom3_sf"/>
</dbReference>
<dbReference type="PANTHER" id="PTHR48207">
    <property type="entry name" value="SUCCINATE--HYDROXYMETHYLGLUTARATE COA-TRANSFERASE"/>
    <property type="match status" value="1"/>
</dbReference>
<organism evidence="2">
    <name type="scientific">marine metagenome</name>
    <dbReference type="NCBI Taxonomy" id="408172"/>
    <lineage>
        <taxon>unclassified sequences</taxon>
        <taxon>metagenomes</taxon>
        <taxon>ecological metagenomes</taxon>
    </lineage>
</organism>
<proteinExistence type="predicted"/>
<dbReference type="SUPFAM" id="SSF89796">
    <property type="entry name" value="CoA-transferase family III (CaiB/BaiF)"/>
    <property type="match status" value="1"/>
</dbReference>
<dbReference type="EMBL" id="UINC01157201">
    <property type="protein sequence ID" value="SVD54058.1"/>
    <property type="molecule type" value="Genomic_DNA"/>
</dbReference>
<name>A0A382W7F2_9ZZZZ</name>
<dbReference type="InterPro" id="IPR023606">
    <property type="entry name" value="CoA-Trfase_III_dom_1_sf"/>
</dbReference>
<dbReference type="AlphaFoldDB" id="A0A382W7F2"/>
<evidence type="ECO:0000256" key="1">
    <source>
        <dbReference type="ARBA" id="ARBA00022679"/>
    </source>
</evidence>
<gene>
    <name evidence="2" type="ORF">METZ01_LOCUS406912</name>
</gene>
<dbReference type="InterPro" id="IPR050483">
    <property type="entry name" value="CoA-transferase_III_domain"/>
</dbReference>
<sequence length="183" mass="20304">MMEYHLEGGEPQALYVPVGTMKTADSYINITAMRDRHYVSLCKVLGLEELINDPRFDTRDKRIENEGLLMPLIRAEFVKKSTAEWCDILTEEGVMNSAISTYDTYLEDEHVRAVNSVAWVEHQEMGRLPMINIPGLPNIDGADELTACAHIGQHSSAILTEAGYEADEIAALLASNAVGEYDG</sequence>